<dbReference type="EMBL" id="PFWY01000060">
    <property type="protein sequence ID" value="PJA40941.1"/>
    <property type="molecule type" value="Genomic_DNA"/>
</dbReference>
<dbReference type="InterPro" id="IPR007813">
    <property type="entry name" value="PilN"/>
</dbReference>
<name>A0A2M7X4K7_UNCKA</name>
<gene>
    <name evidence="2" type="ORF">CO178_01330</name>
</gene>
<evidence type="ECO:0000313" key="3">
    <source>
        <dbReference type="Proteomes" id="UP000230683"/>
    </source>
</evidence>
<protein>
    <recommendedName>
        <fullName evidence="4">Fimbrial assembly protein</fullName>
    </recommendedName>
</protein>
<dbReference type="PANTHER" id="PTHR40278">
    <property type="entry name" value="DNA UTILIZATION PROTEIN HOFN"/>
    <property type="match status" value="1"/>
</dbReference>
<sequence>MTEPFTDINFVPDDLSASRLRQSRKNQANKYSVVIAALILICGVSLFVYNLRQKANITKSRGKISELQTTIDQLKEFGESGYKLGTRLDAVKLILSSRRDFSVLLNEVNLQTPSNIVLNTWKVQEEGILQLSGDSYPSYNPIAVFQKNLQDSDKALFYNVKLESAKLNKESGKVDFSINILLNSPKDVSIAKEVINGEPQQ</sequence>
<evidence type="ECO:0000256" key="1">
    <source>
        <dbReference type="SAM" id="Phobius"/>
    </source>
</evidence>
<dbReference type="Proteomes" id="UP000230683">
    <property type="component" value="Unassembled WGS sequence"/>
</dbReference>
<comment type="caution">
    <text evidence="2">The sequence shown here is derived from an EMBL/GenBank/DDBJ whole genome shotgun (WGS) entry which is preliminary data.</text>
</comment>
<evidence type="ECO:0000313" key="2">
    <source>
        <dbReference type="EMBL" id="PJA40941.1"/>
    </source>
</evidence>
<evidence type="ECO:0008006" key="4">
    <source>
        <dbReference type="Google" id="ProtNLM"/>
    </source>
</evidence>
<organism evidence="2 3">
    <name type="scientific">candidate division WWE3 bacterium CG_4_9_14_3_um_filter_34_6</name>
    <dbReference type="NCBI Taxonomy" id="1975079"/>
    <lineage>
        <taxon>Bacteria</taxon>
        <taxon>Katanobacteria</taxon>
    </lineage>
</organism>
<reference evidence="3" key="1">
    <citation type="submission" date="2017-09" db="EMBL/GenBank/DDBJ databases">
        <title>Depth-based differentiation of microbial function through sediment-hosted aquifers and enrichment of novel symbionts in the deep terrestrial subsurface.</title>
        <authorList>
            <person name="Probst A.J."/>
            <person name="Ladd B."/>
            <person name="Jarett J.K."/>
            <person name="Geller-Mcgrath D.E."/>
            <person name="Sieber C.M.K."/>
            <person name="Emerson J.B."/>
            <person name="Anantharaman K."/>
            <person name="Thomas B.C."/>
            <person name="Malmstrom R."/>
            <person name="Stieglmeier M."/>
            <person name="Klingl A."/>
            <person name="Woyke T."/>
            <person name="Ryan C.M."/>
            <person name="Banfield J.F."/>
        </authorList>
    </citation>
    <scope>NUCLEOTIDE SEQUENCE [LARGE SCALE GENOMIC DNA]</scope>
</reference>
<dbReference type="AlphaFoldDB" id="A0A2M7X4K7"/>
<keyword evidence="1" id="KW-0812">Transmembrane</keyword>
<dbReference type="InterPro" id="IPR052534">
    <property type="entry name" value="Extracell_DNA_Util/SecSys_Comp"/>
</dbReference>
<proteinExistence type="predicted"/>
<dbReference type="Pfam" id="PF05137">
    <property type="entry name" value="PilN"/>
    <property type="match status" value="1"/>
</dbReference>
<dbReference type="PANTHER" id="PTHR40278:SF1">
    <property type="entry name" value="DNA UTILIZATION PROTEIN HOFN"/>
    <property type="match status" value="1"/>
</dbReference>
<feature type="transmembrane region" description="Helical" evidence="1">
    <location>
        <begin position="31"/>
        <end position="51"/>
    </location>
</feature>
<keyword evidence="1" id="KW-0472">Membrane</keyword>
<accession>A0A2M7X4K7</accession>
<keyword evidence="1" id="KW-1133">Transmembrane helix</keyword>